<proteinExistence type="predicted"/>
<feature type="transmembrane region" description="Helical" evidence="1">
    <location>
        <begin position="20"/>
        <end position="39"/>
    </location>
</feature>
<dbReference type="NCBIfam" id="TIGR02532">
    <property type="entry name" value="IV_pilin_GFxxxE"/>
    <property type="match status" value="1"/>
</dbReference>
<dbReference type="InterPro" id="IPR012902">
    <property type="entry name" value="N_methyl_site"/>
</dbReference>
<keyword evidence="1" id="KW-0812">Transmembrane</keyword>
<name>A0A2G1UHQ0_9GAMM</name>
<keyword evidence="3" id="KW-1185">Reference proteome</keyword>
<evidence type="ECO:0000256" key="1">
    <source>
        <dbReference type="SAM" id="Phobius"/>
    </source>
</evidence>
<dbReference type="PANTHER" id="PTHR30093:SF7">
    <property type="entry name" value="MSHA MAJOR PILIN SUBUNIT MSHA"/>
    <property type="match status" value="1"/>
</dbReference>
<reference evidence="2 3" key="1">
    <citation type="submission" date="2017-09" db="EMBL/GenBank/DDBJ databases">
        <title>The draft genome sequences of Marinobacter sp. PWS21.</title>
        <authorList>
            <person name="Cao J."/>
        </authorList>
    </citation>
    <scope>NUCLEOTIDE SEQUENCE [LARGE SCALE GENOMIC DNA]</scope>
    <source>
        <strain evidence="2 3">PWS21</strain>
    </source>
</reference>
<gene>
    <name evidence="2" type="ORF">CLH61_15845</name>
</gene>
<accession>A0A2G1UHQ0</accession>
<dbReference type="Proteomes" id="UP000231409">
    <property type="component" value="Unassembled WGS sequence"/>
</dbReference>
<dbReference type="AlphaFoldDB" id="A0A2G1UHQ0"/>
<protein>
    <submittedName>
        <fullName evidence="2">Mannose-sensitive hemagglutinin a</fullName>
    </submittedName>
</protein>
<dbReference type="Gene3D" id="3.30.700.10">
    <property type="entry name" value="Glycoprotein, Type 4 Pilin"/>
    <property type="match status" value="1"/>
</dbReference>
<organism evidence="2 3">
    <name type="scientific">Marinobacter profundi</name>
    <dbReference type="NCBI Taxonomy" id="2666256"/>
    <lineage>
        <taxon>Bacteria</taxon>
        <taxon>Pseudomonadati</taxon>
        <taxon>Pseudomonadota</taxon>
        <taxon>Gammaproteobacteria</taxon>
        <taxon>Pseudomonadales</taxon>
        <taxon>Marinobacteraceae</taxon>
        <taxon>Marinobacter</taxon>
    </lineage>
</organism>
<keyword evidence="1" id="KW-0472">Membrane</keyword>
<keyword evidence="1" id="KW-1133">Transmembrane helix</keyword>
<comment type="caution">
    <text evidence="2">The sequence shown here is derived from an EMBL/GenBank/DDBJ whole genome shotgun (WGS) entry which is preliminary data.</text>
</comment>
<dbReference type="PROSITE" id="PS00409">
    <property type="entry name" value="PROKAR_NTER_METHYL"/>
    <property type="match status" value="1"/>
</dbReference>
<dbReference type="Pfam" id="PF07963">
    <property type="entry name" value="N_methyl"/>
    <property type="match status" value="1"/>
</dbReference>
<dbReference type="PANTHER" id="PTHR30093">
    <property type="entry name" value="GENERAL SECRETION PATHWAY PROTEIN G"/>
    <property type="match status" value="1"/>
</dbReference>
<dbReference type="EMBL" id="NTFH01000012">
    <property type="protein sequence ID" value="PHQ14018.1"/>
    <property type="molecule type" value="Genomic_DNA"/>
</dbReference>
<evidence type="ECO:0000313" key="3">
    <source>
        <dbReference type="Proteomes" id="UP000231409"/>
    </source>
</evidence>
<dbReference type="SUPFAM" id="SSF54523">
    <property type="entry name" value="Pili subunits"/>
    <property type="match status" value="1"/>
</dbReference>
<dbReference type="RefSeq" id="WP_099615743.1">
    <property type="nucleotide sequence ID" value="NZ_KZ319375.1"/>
</dbReference>
<evidence type="ECO:0000313" key="2">
    <source>
        <dbReference type="EMBL" id="PHQ14018.1"/>
    </source>
</evidence>
<sequence>MKAMHVIAARKEKGFTLIELVMVIVILGILAAFALPRFADFGGEARVSSINGLAGAMRSASAIAHARQAADNAGPDASVVLEGKTVTMVAGYPTANAAGIGDAAQISAEFKVSAADGGGTAESATITYYISPDDGTAASSSLCRVQYAAANDTSGSEAPTSVTATITGC</sequence>
<dbReference type="InterPro" id="IPR045584">
    <property type="entry name" value="Pilin-like"/>
</dbReference>